<keyword evidence="1" id="KW-0812">Transmembrane</keyword>
<name>A0A0A9H505_ARUDO</name>
<dbReference type="EMBL" id="GBRH01165616">
    <property type="protein sequence ID" value="JAE32280.1"/>
    <property type="molecule type" value="Transcribed_RNA"/>
</dbReference>
<keyword evidence="1" id="KW-1133">Transmembrane helix</keyword>
<evidence type="ECO:0000313" key="2">
    <source>
        <dbReference type="EMBL" id="JAE32280.1"/>
    </source>
</evidence>
<evidence type="ECO:0000256" key="1">
    <source>
        <dbReference type="SAM" id="Phobius"/>
    </source>
</evidence>
<dbReference type="AlphaFoldDB" id="A0A0A9H505"/>
<reference evidence="2" key="2">
    <citation type="journal article" date="2015" name="Data Brief">
        <title>Shoot transcriptome of the giant reed, Arundo donax.</title>
        <authorList>
            <person name="Barrero R.A."/>
            <person name="Guerrero F.D."/>
            <person name="Moolhuijzen P."/>
            <person name="Goolsby J.A."/>
            <person name="Tidwell J."/>
            <person name="Bellgard S.E."/>
            <person name="Bellgard M.I."/>
        </authorList>
    </citation>
    <scope>NUCLEOTIDE SEQUENCE</scope>
    <source>
        <tissue evidence="2">Shoot tissue taken approximately 20 cm above the soil surface</tissue>
    </source>
</reference>
<organism evidence="2">
    <name type="scientific">Arundo donax</name>
    <name type="common">Giant reed</name>
    <name type="synonym">Donax arundinaceus</name>
    <dbReference type="NCBI Taxonomy" id="35708"/>
    <lineage>
        <taxon>Eukaryota</taxon>
        <taxon>Viridiplantae</taxon>
        <taxon>Streptophyta</taxon>
        <taxon>Embryophyta</taxon>
        <taxon>Tracheophyta</taxon>
        <taxon>Spermatophyta</taxon>
        <taxon>Magnoliopsida</taxon>
        <taxon>Liliopsida</taxon>
        <taxon>Poales</taxon>
        <taxon>Poaceae</taxon>
        <taxon>PACMAD clade</taxon>
        <taxon>Arundinoideae</taxon>
        <taxon>Arundineae</taxon>
        <taxon>Arundo</taxon>
    </lineage>
</organism>
<protein>
    <submittedName>
        <fullName evidence="2">Uncharacterized protein</fullName>
    </submittedName>
</protein>
<keyword evidence="1" id="KW-0472">Membrane</keyword>
<sequence>MNFNHIGPPFFSLYLALLLLLSTSLKKK</sequence>
<proteinExistence type="predicted"/>
<accession>A0A0A9H505</accession>
<feature type="transmembrane region" description="Helical" evidence="1">
    <location>
        <begin position="6"/>
        <end position="25"/>
    </location>
</feature>
<reference evidence="2" key="1">
    <citation type="submission" date="2014-09" db="EMBL/GenBank/DDBJ databases">
        <authorList>
            <person name="Magalhaes I.L.F."/>
            <person name="Oliveira U."/>
            <person name="Santos F.R."/>
            <person name="Vidigal T.H.D.A."/>
            <person name="Brescovit A.D."/>
            <person name="Santos A.J."/>
        </authorList>
    </citation>
    <scope>NUCLEOTIDE SEQUENCE</scope>
    <source>
        <tissue evidence="2">Shoot tissue taken approximately 20 cm above the soil surface</tissue>
    </source>
</reference>